<dbReference type="Proteomes" id="UP001165060">
    <property type="component" value="Unassembled WGS sequence"/>
</dbReference>
<evidence type="ECO:0000313" key="4">
    <source>
        <dbReference type="Proteomes" id="UP001165060"/>
    </source>
</evidence>
<dbReference type="EMBL" id="BRYB01002529">
    <property type="protein sequence ID" value="GMI21179.1"/>
    <property type="molecule type" value="Genomic_DNA"/>
</dbReference>
<reference evidence="3 4" key="1">
    <citation type="journal article" date="2023" name="Commun. Biol.">
        <title>Genome analysis of Parmales, the sister group of diatoms, reveals the evolutionary specialization of diatoms from phago-mixotrophs to photoautotrophs.</title>
        <authorList>
            <person name="Ban H."/>
            <person name="Sato S."/>
            <person name="Yoshikawa S."/>
            <person name="Yamada K."/>
            <person name="Nakamura Y."/>
            <person name="Ichinomiya M."/>
            <person name="Sato N."/>
            <person name="Blanc-Mathieu R."/>
            <person name="Endo H."/>
            <person name="Kuwata A."/>
            <person name="Ogata H."/>
        </authorList>
    </citation>
    <scope>NUCLEOTIDE SEQUENCE [LARGE SCALE GENOMIC DNA]</scope>
</reference>
<evidence type="ECO:0000256" key="1">
    <source>
        <dbReference type="SAM" id="MobiDB-lite"/>
    </source>
</evidence>
<dbReference type="InterPro" id="IPR046520">
    <property type="entry name" value="DUF6697"/>
</dbReference>
<feature type="domain" description="DUF6697" evidence="2">
    <location>
        <begin position="96"/>
        <end position="319"/>
    </location>
</feature>
<evidence type="ECO:0000313" key="3">
    <source>
        <dbReference type="EMBL" id="GMI21179.1"/>
    </source>
</evidence>
<dbReference type="Pfam" id="PF20411">
    <property type="entry name" value="DUF6697"/>
    <property type="match status" value="1"/>
</dbReference>
<keyword evidence="4" id="KW-1185">Reference proteome</keyword>
<accession>A0ABQ6M7S3</accession>
<evidence type="ECO:0000259" key="2">
    <source>
        <dbReference type="Pfam" id="PF20411"/>
    </source>
</evidence>
<proteinExistence type="predicted"/>
<sequence>MSALVGNGKRKGPADERAAKKLAQEGEVGVMDEIAHPGVTVKEEATTAVPDGQDDDDKDNDQNDPVNAPIKPDPIKLEADQLKKIIPSKFANKMGFHRHKVIATVCGGNMQDTFPKGVLGKGKYLDGKRYVTVNLDWNPGAPNGWIYAKNWLGENGFLSHLDREFRFTVDEDGKEVEPVQRTFHLFSARHSKPPLWDYAGVYRMIKDEFESHGSASRTARGEKSKDGVANALIAKKFYRPDWAKTYYGPGVTCKCKKPSPSDQKVCLSCGDFTDYDSADYSDRNLVRTAKRIVEKDEFWTQIGIENVGYDDTLYGLLCEAQEALNPTTPKKGRTRAAIATTVTPNPTPLRVLQNPRKRQRFSVGDTVKAKWENKEYKAEIIQAAETEFGYWQVSFEDRSIGSVTATNMRKI</sequence>
<feature type="region of interest" description="Disordered" evidence="1">
    <location>
        <begin position="1"/>
        <end position="73"/>
    </location>
</feature>
<organism evidence="3 4">
    <name type="scientific">Tetraparma gracilis</name>
    <dbReference type="NCBI Taxonomy" id="2962635"/>
    <lineage>
        <taxon>Eukaryota</taxon>
        <taxon>Sar</taxon>
        <taxon>Stramenopiles</taxon>
        <taxon>Ochrophyta</taxon>
        <taxon>Bolidophyceae</taxon>
        <taxon>Parmales</taxon>
        <taxon>Triparmaceae</taxon>
        <taxon>Tetraparma</taxon>
    </lineage>
</organism>
<comment type="caution">
    <text evidence="3">The sequence shown here is derived from an EMBL/GenBank/DDBJ whole genome shotgun (WGS) entry which is preliminary data.</text>
</comment>
<protein>
    <recommendedName>
        <fullName evidence="2">DUF6697 domain-containing protein</fullName>
    </recommendedName>
</protein>
<dbReference type="Gene3D" id="2.30.30.140">
    <property type="match status" value="1"/>
</dbReference>
<name>A0ABQ6M7S3_9STRA</name>
<gene>
    <name evidence="3" type="ORF">TeGR_g3823</name>
</gene>
<feature type="compositionally biased region" description="Basic and acidic residues" evidence="1">
    <location>
        <begin position="12"/>
        <end position="24"/>
    </location>
</feature>